<dbReference type="Pfam" id="PF05705">
    <property type="entry name" value="DUF829"/>
    <property type="match status" value="1"/>
</dbReference>
<comment type="similarity">
    <text evidence="1">Belongs to the TMEM53 family.</text>
</comment>
<sequence length="282" mass="32410">MGLPKTASSMLVRVAQPYGKFTKVSQRTTVLLLGWAMARDYHLTKYAQIYEKMGLTTLRFTSAFTGHTRNLKYSRDISGLMDNLRSVLASPKDRLALHVFSMNGIYTLCSLLLQYPELDILGRTDGIIFDSCPVLFDASSPRSFATLANVLARTVQNASLWEKLKFAVWRAYFTMGIRFFLLEQGVRRQLGLSLTEFTPYHFLRDHPQLPHHLSFIYSDKDRICPPESLTQFHEAVAEKGKQVDVLHLKDSNHVEHLKKYPDEYCAVIERFLAQLERTKSRI</sequence>
<protein>
    <submittedName>
        <fullName evidence="7">Uncharacterized protein</fullName>
    </submittedName>
</protein>
<dbReference type="Proteomes" id="UP001176961">
    <property type="component" value="Unassembled WGS sequence"/>
</dbReference>
<dbReference type="InterPro" id="IPR029058">
    <property type="entry name" value="AB_hydrolase_fold"/>
</dbReference>
<proteinExistence type="inferred from homology"/>
<evidence type="ECO:0000313" key="8">
    <source>
        <dbReference type="Proteomes" id="UP001176961"/>
    </source>
</evidence>
<dbReference type="AlphaFoldDB" id="A0AA36GLP5"/>
<dbReference type="GO" id="GO:0005640">
    <property type="term" value="C:nuclear outer membrane"/>
    <property type="evidence" value="ECO:0007669"/>
    <property type="project" value="UniProtKB-SubCell"/>
</dbReference>
<evidence type="ECO:0000256" key="6">
    <source>
        <dbReference type="ARBA" id="ARBA00034303"/>
    </source>
</evidence>
<keyword evidence="8" id="KW-1185">Reference proteome</keyword>
<evidence type="ECO:0000256" key="1">
    <source>
        <dbReference type="ARBA" id="ARBA00007387"/>
    </source>
</evidence>
<comment type="subcellular location">
    <subcellularLocation>
        <location evidence="6">Nucleus outer membrane</location>
        <topology evidence="6">Single-pass membrane protein</topology>
    </subcellularLocation>
</comment>
<keyword evidence="5" id="KW-0539">Nucleus</keyword>
<evidence type="ECO:0000313" key="7">
    <source>
        <dbReference type="EMBL" id="CAJ0594368.1"/>
    </source>
</evidence>
<dbReference type="Gene3D" id="3.40.50.1820">
    <property type="entry name" value="alpha/beta hydrolase"/>
    <property type="match status" value="1"/>
</dbReference>
<accession>A0AA36GLP5</accession>
<evidence type="ECO:0000256" key="5">
    <source>
        <dbReference type="ARBA" id="ARBA00023242"/>
    </source>
</evidence>
<comment type="caution">
    <text evidence="7">The sequence shown here is derived from an EMBL/GenBank/DDBJ whole genome shotgun (WGS) entry which is preliminary data.</text>
</comment>
<dbReference type="SUPFAM" id="SSF53474">
    <property type="entry name" value="alpha/beta-Hydrolases"/>
    <property type="match status" value="1"/>
</dbReference>
<organism evidence="7 8">
    <name type="scientific">Cylicocyclus nassatus</name>
    <name type="common">Nematode worm</name>
    <dbReference type="NCBI Taxonomy" id="53992"/>
    <lineage>
        <taxon>Eukaryota</taxon>
        <taxon>Metazoa</taxon>
        <taxon>Ecdysozoa</taxon>
        <taxon>Nematoda</taxon>
        <taxon>Chromadorea</taxon>
        <taxon>Rhabditida</taxon>
        <taxon>Rhabditina</taxon>
        <taxon>Rhabditomorpha</taxon>
        <taxon>Strongyloidea</taxon>
        <taxon>Strongylidae</taxon>
        <taxon>Cylicocyclus</taxon>
    </lineage>
</organism>
<keyword evidence="4" id="KW-0472">Membrane</keyword>
<gene>
    <name evidence="7" type="ORF">CYNAS_LOCUS6351</name>
</gene>
<dbReference type="InterPro" id="IPR008547">
    <property type="entry name" value="DUF829_TMEM53"/>
</dbReference>
<dbReference type="PANTHER" id="PTHR12265">
    <property type="entry name" value="TRANSMEMBRANE PROTEIN 53"/>
    <property type="match status" value="1"/>
</dbReference>
<evidence type="ECO:0000256" key="4">
    <source>
        <dbReference type="ARBA" id="ARBA00023136"/>
    </source>
</evidence>
<name>A0AA36GLP5_CYLNA</name>
<keyword evidence="3" id="KW-1133">Transmembrane helix</keyword>
<keyword evidence="2" id="KW-0812">Transmembrane</keyword>
<reference evidence="7" key="1">
    <citation type="submission" date="2023-07" db="EMBL/GenBank/DDBJ databases">
        <authorList>
            <consortium name="CYATHOMIX"/>
        </authorList>
    </citation>
    <scope>NUCLEOTIDE SEQUENCE</scope>
    <source>
        <strain evidence="7">N/A</strain>
    </source>
</reference>
<evidence type="ECO:0000256" key="2">
    <source>
        <dbReference type="ARBA" id="ARBA00022692"/>
    </source>
</evidence>
<dbReference type="PANTHER" id="PTHR12265:SF30">
    <property type="entry name" value="TRANSMEMBRANE PROTEIN 53"/>
    <property type="match status" value="1"/>
</dbReference>
<dbReference type="EMBL" id="CATQJL010000112">
    <property type="protein sequence ID" value="CAJ0594368.1"/>
    <property type="molecule type" value="Genomic_DNA"/>
</dbReference>
<evidence type="ECO:0000256" key="3">
    <source>
        <dbReference type="ARBA" id="ARBA00022989"/>
    </source>
</evidence>